<proteinExistence type="predicted"/>
<keyword evidence="2" id="KW-1185">Reference proteome</keyword>
<dbReference type="OrthoDB" id="9152042at2"/>
<evidence type="ECO:0008006" key="3">
    <source>
        <dbReference type="Google" id="ProtNLM"/>
    </source>
</evidence>
<protein>
    <recommendedName>
        <fullName evidence="3">ATP-dependent endonuclease</fullName>
    </recommendedName>
</protein>
<sequence length="192" mass="21030">MPQHGASRVTRTVVLLEGVSDIAAVQSVARARELDLADVRLVDLGGITNVQRELRELQRATADFDILGLCDAPEVRFVERALHAVGRPARDESDLAAYGFFVCRVDLEDELIRALGTDRVIEVIARLGLATKLATLRQQPAWQDRPLADQLHRFCGVASGRKELLAGALAEALDPERVPAPLAALIDRIARR</sequence>
<organism evidence="1 2">
    <name type="scientific">Flexivirga caeni</name>
    <dbReference type="NCBI Taxonomy" id="2294115"/>
    <lineage>
        <taxon>Bacteria</taxon>
        <taxon>Bacillati</taxon>
        <taxon>Actinomycetota</taxon>
        <taxon>Actinomycetes</taxon>
        <taxon>Micrococcales</taxon>
        <taxon>Dermacoccaceae</taxon>
        <taxon>Flexivirga</taxon>
    </lineage>
</organism>
<accession>A0A3M9MHF1</accession>
<reference evidence="1 2" key="1">
    <citation type="submission" date="2018-11" db="EMBL/GenBank/DDBJ databases">
        <title>Draft genome of Simplicispira Flexivirga sp. BO-16.</title>
        <authorList>
            <person name="Im W.T."/>
        </authorList>
    </citation>
    <scope>NUCLEOTIDE SEQUENCE [LARGE SCALE GENOMIC DNA]</scope>
    <source>
        <strain evidence="1 2">BO-16</strain>
    </source>
</reference>
<name>A0A3M9MHF1_9MICO</name>
<evidence type="ECO:0000313" key="2">
    <source>
        <dbReference type="Proteomes" id="UP000271678"/>
    </source>
</evidence>
<evidence type="ECO:0000313" key="1">
    <source>
        <dbReference type="EMBL" id="RNI24961.1"/>
    </source>
</evidence>
<dbReference type="EMBL" id="RJJQ01000002">
    <property type="protein sequence ID" value="RNI24961.1"/>
    <property type="molecule type" value="Genomic_DNA"/>
</dbReference>
<dbReference type="AlphaFoldDB" id="A0A3M9MHF1"/>
<dbReference type="Proteomes" id="UP000271678">
    <property type="component" value="Unassembled WGS sequence"/>
</dbReference>
<gene>
    <name evidence="1" type="ORF">EFY87_04295</name>
</gene>
<comment type="caution">
    <text evidence="1">The sequence shown here is derived from an EMBL/GenBank/DDBJ whole genome shotgun (WGS) entry which is preliminary data.</text>
</comment>